<name>A0ABT8E2M1_9BACL</name>
<feature type="transmembrane region" description="Helical" evidence="1">
    <location>
        <begin position="124"/>
        <end position="147"/>
    </location>
</feature>
<evidence type="ECO:0000313" key="2">
    <source>
        <dbReference type="EMBL" id="MDN4072164.1"/>
    </source>
</evidence>
<accession>A0ABT8E2M1</accession>
<keyword evidence="1" id="KW-1133">Transmembrane helix</keyword>
<keyword evidence="1" id="KW-0812">Transmembrane</keyword>
<keyword evidence="1" id="KW-0472">Membrane</keyword>
<protein>
    <submittedName>
        <fullName evidence="2">ECF transporter S component</fullName>
    </submittedName>
</protein>
<reference evidence="2" key="1">
    <citation type="submission" date="2023-06" db="EMBL/GenBank/DDBJ databases">
        <title>Draft Genome Sequences of Representative Paenibacillus Polymyxa, Bacillus cereus, Fictibacillus sp., and Brevibacillus agri Strains Isolated from Amazonian Dark Earth.</title>
        <authorList>
            <person name="Pellegrinetti T.A."/>
            <person name="Cunha I.C.M."/>
            <person name="Chaves M.G."/>
            <person name="Freitas A.S."/>
            <person name="Silva A.V.R."/>
            <person name="Tsai S.M."/>
            <person name="Mendes L.W."/>
        </authorList>
    </citation>
    <scope>NUCLEOTIDE SEQUENCE</scope>
    <source>
        <strain evidence="2">CENA-BCM004</strain>
    </source>
</reference>
<dbReference type="Proteomes" id="UP001168694">
    <property type="component" value="Unassembled WGS sequence"/>
</dbReference>
<sequence>MMRNKKFTLFIAFLSLSVAGSFIKIPALVGSVAFDSMPALAAAALMSPLAGTSVACIGHLMSAGLSGFPLGPLHFLIAVQMGLLSFCFGLLYQRKFKITAILIFILGNGIGAPLCFWPILGKSAVLAFIPGLAVGAVFNGITAQLLIPRLSPVFNRPNVRIHHENKS</sequence>
<dbReference type="Gene3D" id="1.10.1760.20">
    <property type="match status" value="1"/>
</dbReference>
<evidence type="ECO:0000313" key="3">
    <source>
        <dbReference type="Proteomes" id="UP001168694"/>
    </source>
</evidence>
<comment type="caution">
    <text evidence="2">The sequence shown here is derived from an EMBL/GenBank/DDBJ whole genome shotgun (WGS) entry which is preliminary data.</text>
</comment>
<gene>
    <name evidence="2" type="ORF">QYF49_03835</name>
</gene>
<keyword evidence="3" id="KW-1185">Reference proteome</keyword>
<dbReference type="RefSeq" id="WP_290398294.1">
    <property type="nucleotide sequence ID" value="NZ_JAUHLN010000001.1"/>
</dbReference>
<dbReference type="EMBL" id="JAUHLN010000001">
    <property type="protein sequence ID" value="MDN4072164.1"/>
    <property type="molecule type" value="Genomic_DNA"/>
</dbReference>
<organism evidence="2 3">
    <name type="scientific">Fictibacillus terranigra</name>
    <dbReference type="NCBI Taxonomy" id="3058424"/>
    <lineage>
        <taxon>Bacteria</taxon>
        <taxon>Bacillati</taxon>
        <taxon>Bacillota</taxon>
        <taxon>Bacilli</taxon>
        <taxon>Bacillales</taxon>
        <taxon>Fictibacillaceae</taxon>
        <taxon>Fictibacillus</taxon>
    </lineage>
</organism>
<evidence type="ECO:0000256" key="1">
    <source>
        <dbReference type="SAM" id="Phobius"/>
    </source>
</evidence>
<feature type="transmembrane region" description="Helical" evidence="1">
    <location>
        <begin position="98"/>
        <end position="117"/>
    </location>
</feature>
<proteinExistence type="predicted"/>
<feature type="transmembrane region" description="Helical" evidence="1">
    <location>
        <begin position="73"/>
        <end position="92"/>
    </location>
</feature>